<reference evidence="3 4" key="1">
    <citation type="submission" date="2020-01" db="EMBL/GenBank/DDBJ databases">
        <title>Glutamicibacter soli M275.</title>
        <authorList>
            <person name="Meng X."/>
        </authorList>
    </citation>
    <scope>NUCLEOTIDE SEQUENCE [LARGE SCALE GENOMIC DNA]</scope>
    <source>
        <strain evidence="3 4">M275</strain>
    </source>
</reference>
<gene>
    <name evidence="3" type="ORF">GT020_09070</name>
</gene>
<dbReference type="InterPro" id="IPR051448">
    <property type="entry name" value="CdaR-like_regulators"/>
</dbReference>
<sequence length="520" mass="57388">MVQELLHVRSLGLHAEVLPHPEIEVSGAHTSEIHDPGRWFDPGNIMLTTGLRLQGEQDLEVAAAGLAAALRRARVSALCFGLGIYFEAVPVELIEACQRADVNLLTVARDVPFSHVEKYVNALGPVAEDYGMKRAMWLTNDLLDSIASDQPIASLIQRVAANCRGAAMLYEDTGKLVESSGDGPVHLVLQAITNHGVHYEKISIGRWQVMYRTIVMRGRGYHLAVASRNEQVLGEVGDILLDTTQKMLGAIKGLQHLDASRRRHENSQLLTSLQDGIEVSRELRYWELLQPFGFEAYQPVRSVAAVVLHEGSLGPRRVETLLSSAQRAGVPLLFAENGRSNDIRAGFNALIPDTKLAVGWLAEQRENLAIGLGEASGSLSRIPELLRGAELAAKVALRDTEHEPGTEGLLLRADDLDPATWMLARVDSPLDRQRLVRFIAPLRKEPELEETLIAYLALDQDISRAAAALFVHQNTVRYRIKKAAELLGGSMAEVRLVASLYLSYERQITETRNRQRGESD</sequence>
<dbReference type="AlphaFoldDB" id="A0A6L9G4L7"/>
<accession>A0A6L9G4L7</accession>
<dbReference type="InterPro" id="IPR025736">
    <property type="entry name" value="PucR_C-HTH_dom"/>
</dbReference>
<dbReference type="InterPro" id="IPR012914">
    <property type="entry name" value="PucR_dom"/>
</dbReference>
<dbReference type="PANTHER" id="PTHR33744">
    <property type="entry name" value="CARBOHYDRATE DIACID REGULATOR"/>
    <property type="match status" value="1"/>
</dbReference>
<name>A0A6L9G4L7_9MICC</name>
<dbReference type="InterPro" id="IPR042070">
    <property type="entry name" value="PucR_C-HTH_sf"/>
</dbReference>
<dbReference type="EMBL" id="WYDN01000006">
    <property type="protein sequence ID" value="NAZ16214.1"/>
    <property type="molecule type" value="Genomic_DNA"/>
</dbReference>
<dbReference type="Pfam" id="PF13556">
    <property type="entry name" value="HTH_30"/>
    <property type="match status" value="1"/>
</dbReference>
<feature type="domain" description="PucR C-terminal helix-turn-helix" evidence="2">
    <location>
        <begin position="449"/>
        <end position="503"/>
    </location>
</feature>
<evidence type="ECO:0000313" key="4">
    <source>
        <dbReference type="Proteomes" id="UP000477543"/>
    </source>
</evidence>
<dbReference type="Proteomes" id="UP000477543">
    <property type="component" value="Unassembled WGS sequence"/>
</dbReference>
<comment type="caution">
    <text evidence="3">The sequence shown here is derived from an EMBL/GenBank/DDBJ whole genome shotgun (WGS) entry which is preliminary data.</text>
</comment>
<organism evidence="3 4">
    <name type="scientific">Glutamicibacter soli</name>
    <dbReference type="NCBI Taxonomy" id="453836"/>
    <lineage>
        <taxon>Bacteria</taxon>
        <taxon>Bacillati</taxon>
        <taxon>Actinomycetota</taxon>
        <taxon>Actinomycetes</taxon>
        <taxon>Micrococcales</taxon>
        <taxon>Micrococcaceae</taxon>
        <taxon>Glutamicibacter</taxon>
    </lineage>
</organism>
<evidence type="ECO:0000259" key="2">
    <source>
        <dbReference type="Pfam" id="PF13556"/>
    </source>
</evidence>
<evidence type="ECO:0000259" key="1">
    <source>
        <dbReference type="Pfam" id="PF07905"/>
    </source>
</evidence>
<protein>
    <submittedName>
        <fullName evidence="3">PucR family transcriptional regulator</fullName>
    </submittedName>
</protein>
<evidence type="ECO:0000313" key="3">
    <source>
        <dbReference type="EMBL" id="NAZ16214.1"/>
    </source>
</evidence>
<proteinExistence type="predicted"/>
<feature type="domain" description="Purine catabolism PurC-like" evidence="1">
    <location>
        <begin position="24"/>
        <end position="121"/>
    </location>
</feature>
<dbReference type="Pfam" id="PF07905">
    <property type="entry name" value="PucR"/>
    <property type="match status" value="1"/>
</dbReference>
<dbReference type="Gene3D" id="1.10.10.2840">
    <property type="entry name" value="PucR C-terminal helix-turn-helix domain"/>
    <property type="match status" value="1"/>
</dbReference>